<protein>
    <submittedName>
        <fullName evidence="2">Uncharacterized protein</fullName>
    </submittedName>
</protein>
<evidence type="ECO:0000313" key="3">
    <source>
        <dbReference type="Proteomes" id="UP000194457"/>
    </source>
</evidence>
<proteinExistence type="predicted"/>
<dbReference type="SUPFAM" id="SSF51905">
    <property type="entry name" value="FAD/NAD(P)-binding domain"/>
    <property type="match status" value="1"/>
</dbReference>
<dbReference type="InterPro" id="IPR006076">
    <property type="entry name" value="FAD-dep_OxRdtase"/>
</dbReference>
<dbReference type="PANTHER" id="PTHR13847">
    <property type="entry name" value="SARCOSINE DEHYDROGENASE-RELATED"/>
    <property type="match status" value="1"/>
</dbReference>
<dbReference type="Proteomes" id="UP000194457">
    <property type="component" value="Chromosome"/>
</dbReference>
<evidence type="ECO:0000313" key="2">
    <source>
        <dbReference type="EMBL" id="ART63349.1"/>
    </source>
</evidence>
<dbReference type="InterPro" id="IPR036188">
    <property type="entry name" value="FAD/NAD-bd_sf"/>
</dbReference>
<reference evidence="2 3" key="1">
    <citation type="submission" date="2017-05" db="EMBL/GenBank/DDBJ databases">
        <authorList>
            <person name="Song R."/>
            <person name="Chenine A.L."/>
            <person name="Ruprecht R.M."/>
        </authorList>
    </citation>
    <scope>NUCLEOTIDE SEQUENCE [LARGE SCALE GENOMIC DNA]</scope>
    <source>
        <strain evidence="2">SW32</strain>
    </source>
</reference>
<evidence type="ECO:0000256" key="1">
    <source>
        <dbReference type="ARBA" id="ARBA00023002"/>
    </source>
</evidence>
<dbReference type="PANTHER" id="PTHR13847:SF289">
    <property type="entry name" value="GLYCINE OXIDASE"/>
    <property type="match status" value="1"/>
</dbReference>
<dbReference type="Pfam" id="PF01266">
    <property type="entry name" value="DAO"/>
    <property type="match status" value="1"/>
</dbReference>
<dbReference type="EMBL" id="CP021358">
    <property type="protein sequence ID" value="ART63349.1"/>
    <property type="molecule type" value="Genomic_DNA"/>
</dbReference>
<keyword evidence="1" id="KW-0560">Oxidoreductase</keyword>
<dbReference type="GO" id="GO:0005737">
    <property type="term" value="C:cytoplasm"/>
    <property type="evidence" value="ECO:0007669"/>
    <property type="project" value="TreeGrafter"/>
</dbReference>
<dbReference type="KEGG" id="kma:B9H00_09995"/>
<dbReference type="GO" id="GO:0016491">
    <property type="term" value="F:oxidoreductase activity"/>
    <property type="evidence" value="ECO:0007669"/>
    <property type="project" value="UniProtKB-KW"/>
</dbReference>
<dbReference type="Gene3D" id="3.30.9.10">
    <property type="entry name" value="D-Amino Acid Oxidase, subunit A, domain 2"/>
    <property type="match status" value="1"/>
</dbReference>
<gene>
    <name evidence="2" type="ORF">B9H00_09995</name>
</gene>
<dbReference type="Gene3D" id="3.50.50.60">
    <property type="entry name" value="FAD/NAD(P)-binding domain"/>
    <property type="match status" value="2"/>
</dbReference>
<dbReference type="AlphaFoldDB" id="A0A240UQP1"/>
<keyword evidence="3" id="KW-1185">Reference proteome</keyword>
<accession>A0A240UQP1</accession>
<name>A0A240UQP1_9GAMM</name>
<dbReference type="RefSeq" id="WP_086900533.1">
    <property type="nucleotide sequence ID" value="NZ_CP021358.1"/>
</dbReference>
<sequence length="411" mass="44561">MMHSSVAVLGGGIVGSCTALSLQERGFQVTLFAPDAEREMTSYGNAGVITHASVIPLNIPGVLARLPRYLLNRDPSLRIAPGVLPGITPWLWRFMRGCEPGSVGKRAAALNTLITPALAAHRHWAGPAGASSLFHERGWTKLYRQPGALGRIAGERALWDSNGVRFDLLEGETLETVFEGASKHYTLGVRIPDTAHVDSPGALVERYRSLFVARGGEWRRDTPKGIEPCARGYRVAGHETYFDQVAVCAGPWSMELVRPLGYRLPMAFERGYHQEFSLDNGQALMAPFHDVDGAFVCSPMKGGVRVLTGIEFDRRDRAATPHQLARILPRVRDVLALGQARSEPWLGRRPSMPDGLPVIGAAPHHPGLWFGFGHGHIGLSTSAVTGQWLAEAMAGKDNTPAMAAFSPGRFA</sequence>
<dbReference type="OrthoDB" id="9805337at2"/>
<organism evidence="2 3">
    <name type="scientific">Kushneria marisflavi</name>
    <dbReference type="NCBI Taxonomy" id="157779"/>
    <lineage>
        <taxon>Bacteria</taxon>
        <taxon>Pseudomonadati</taxon>
        <taxon>Pseudomonadota</taxon>
        <taxon>Gammaproteobacteria</taxon>
        <taxon>Oceanospirillales</taxon>
        <taxon>Halomonadaceae</taxon>
        <taxon>Kushneria</taxon>
    </lineage>
</organism>